<feature type="domain" description="G" evidence="1">
    <location>
        <begin position="65"/>
        <end position="203"/>
    </location>
</feature>
<protein>
    <recommendedName>
        <fullName evidence="1">G domain-containing protein</fullName>
    </recommendedName>
</protein>
<proteinExistence type="predicted"/>
<organism evidence="2">
    <name type="scientific">termite gut metagenome</name>
    <dbReference type="NCBI Taxonomy" id="433724"/>
    <lineage>
        <taxon>unclassified sequences</taxon>
        <taxon>metagenomes</taxon>
        <taxon>organismal metagenomes</taxon>
    </lineage>
</organism>
<dbReference type="GO" id="GO:0005525">
    <property type="term" value="F:GTP binding"/>
    <property type="evidence" value="ECO:0007669"/>
    <property type="project" value="InterPro"/>
</dbReference>
<dbReference type="Pfam" id="PF01926">
    <property type="entry name" value="MMR_HSR1"/>
    <property type="match status" value="1"/>
</dbReference>
<evidence type="ECO:0000259" key="1">
    <source>
        <dbReference type="Pfam" id="PF01926"/>
    </source>
</evidence>
<dbReference type="SUPFAM" id="SSF52540">
    <property type="entry name" value="P-loop containing nucleoside triphosphate hydrolases"/>
    <property type="match status" value="1"/>
</dbReference>
<gene>
    <name evidence="2" type="ORF">EZS27_000997</name>
</gene>
<dbReference type="InterPro" id="IPR006073">
    <property type="entry name" value="GTP-bd"/>
</dbReference>
<sequence length="492" mass="56907">MIQDEITIGLSNNLKSILDFLNNDLQNKVLEIDTNIRSRNYYEELKRISNSLEQYIKKDIGLFYVGFLGSYSSGKTSTINSLLEIWETDKARKVSNNPTDDCITLITNQSNVQNVFTFAKEGAISIRTATNFDISFLNNIVLMDTPGSGDPNIIESIVRDSLPLCDLIVYTLNATAPFTDIDKPFLVAQQSKLKNIPILFILTRANEFQKNKTTSLSEETFDNNKYSVELQILINRINEAIKICEFTEKDFFIIDNNHRYNIDKLKNKIKSYTENSKENLIVLHNHKLNYFKNEIKIIHDYYIDLSKEKIGKCDKFIEKAEENIKYFDQQINISKLKFNALWTENIQVFSRIYDGNITSYINGLLESLKSFVEISNTIDVTLFKAKMKERITEASNNESRNIITKIEDKAFFEVDKLKSKINELINYESLCLNTQISNDDLNISFPLKFPIGIDDYIKKTIDLYRQKVLHDHGATKDIFAQIQKSLQFKKTS</sequence>
<comment type="caution">
    <text evidence="2">The sequence shown here is derived from an EMBL/GenBank/DDBJ whole genome shotgun (WGS) entry which is preliminary data.</text>
</comment>
<reference evidence="2" key="1">
    <citation type="submission" date="2019-03" db="EMBL/GenBank/DDBJ databases">
        <title>Single cell metagenomics reveals metabolic interactions within the superorganism composed of flagellate Streblomastix strix and complex community of Bacteroidetes bacteria on its surface.</title>
        <authorList>
            <person name="Treitli S.C."/>
            <person name="Kolisko M."/>
            <person name="Husnik F."/>
            <person name="Keeling P."/>
            <person name="Hampl V."/>
        </authorList>
    </citation>
    <scope>NUCLEOTIDE SEQUENCE</scope>
    <source>
        <strain evidence="2">STM</strain>
    </source>
</reference>
<evidence type="ECO:0000313" key="2">
    <source>
        <dbReference type="EMBL" id="KAA6351606.1"/>
    </source>
</evidence>
<dbReference type="AlphaFoldDB" id="A0A5J4SZC6"/>
<dbReference type="Gene3D" id="3.40.50.300">
    <property type="entry name" value="P-loop containing nucleotide triphosphate hydrolases"/>
    <property type="match status" value="1"/>
</dbReference>
<name>A0A5J4SZC6_9ZZZZ</name>
<accession>A0A5J4SZC6</accession>
<dbReference type="InterPro" id="IPR027417">
    <property type="entry name" value="P-loop_NTPase"/>
</dbReference>
<dbReference type="EMBL" id="SNRY01000011">
    <property type="protein sequence ID" value="KAA6351606.1"/>
    <property type="molecule type" value="Genomic_DNA"/>
</dbReference>